<dbReference type="AlphaFoldDB" id="A0A2G1WCB5"/>
<keyword evidence="1" id="KW-0378">Hydrolase</keyword>
<feature type="signal peptide" evidence="2">
    <location>
        <begin position="1"/>
        <end position="24"/>
    </location>
</feature>
<dbReference type="RefSeq" id="WP_099259369.1">
    <property type="nucleotide sequence ID" value="NZ_NIZW01000002.1"/>
</dbReference>
<keyword evidence="5" id="KW-1185">Reference proteome</keyword>
<proteinExistence type="predicted"/>
<dbReference type="InterPro" id="IPR012338">
    <property type="entry name" value="Beta-lactam/transpept-like"/>
</dbReference>
<evidence type="ECO:0000259" key="3">
    <source>
        <dbReference type="Pfam" id="PF00144"/>
    </source>
</evidence>
<comment type="caution">
    <text evidence="4">The sequence shown here is derived from an EMBL/GenBank/DDBJ whole genome shotgun (WGS) entry which is preliminary data.</text>
</comment>
<dbReference type="GO" id="GO:0016787">
    <property type="term" value="F:hydrolase activity"/>
    <property type="evidence" value="ECO:0007669"/>
    <property type="project" value="UniProtKB-KW"/>
</dbReference>
<name>A0A2G1WCB5_9BACT</name>
<dbReference type="PANTHER" id="PTHR43283:SF11">
    <property type="entry name" value="BETA-LACTAMASE-RELATED DOMAIN-CONTAINING PROTEIN"/>
    <property type="match status" value="1"/>
</dbReference>
<accession>A0A2G1WCB5</accession>
<feature type="domain" description="Beta-lactamase-related" evidence="3">
    <location>
        <begin position="32"/>
        <end position="363"/>
    </location>
</feature>
<dbReference type="SUPFAM" id="SSF56601">
    <property type="entry name" value="beta-lactamase/transpeptidase-like"/>
    <property type="match status" value="1"/>
</dbReference>
<evidence type="ECO:0000313" key="5">
    <source>
        <dbReference type="Proteomes" id="UP000225740"/>
    </source>
</evidence>
<dbReference type="Proteomes" id="UP000225740">
    <property type="component" value="Unassembled WGS sequence"/>
</dbReference>
<reference evidence="4 5" key="1">
    <citation type="submission" date="2017-06" db="EMBL/GenBank/DDBJ databases">
        <title>Description of Rhodopirellula bahusiensis sp. nov.</title>
        <authorList>
            <person name="Kizina J."/>
            <person name="Harder J."/>
        </authorList>
    </citation>
    <scope>NUCLEOTIDE SEQUENCE [LARGE SCALE GENOMIC DNA]</scope>
    <source>
        <strain evidence="4 5">SWK21</strain>
    </source>
</reference>
<dbReference type="Gene3D" id="3.40.710.10">
    <property type="entry name" value="DD-peptidase/beta-lactamase superfamily"/>
    <property type="match status" value="1"/>
</dbReference>
<dbReference type="Pfam" id="PF00144">
    <property type="entry name" value="Beta-lactamase"/>
    <property type="match status" value="1"/>
</dbReference>
<gene>
    <name evidence="4" type="ORF">CEE69_03530</name>
</gene>
<dbReference type="InterPro" id="IPR050789">
    <property type="entry name" value="Diverse_Enzym_Activities"/>
</dbReference>
<dbReference type="GeneID" id="90607333"/>
<keyword evidence="2" id="KW-0732">Signal</keyword>
<sequence length="399" mass="43126">MNQLLARFAAVLFLAITTTYTCHAEDFPSERVEQIVKQGIDANKCPGAVVTVGFDGQTVYQSAFGNRQVQPSQVPMTVDTVFDLASLTKPIATANSVMMLVDQGKLSVDDPVSKYLPEFAGQDKESVTIKHLLLHTSGLIPDNGMSDYRGTHAESIDNLMNQKLRSPPGTRFRYSDVGFMVLGELVERVSGKPLNEFAQKNIFEPLQMKHTGFRPVGENDDQCATTQQRDGHWMRGEVHDPRAYALGGTAGHAGLFSTADDLSILANVLVNAGQSDDMDLFSPATFDAMTTGVEVPGSSPDRVQLRSLGWDKQSGYSSNRGKSMTDAAFGHGGFTGTAIWIDPELKLYVIFLSNRVHPNGKGSVNSLAGEIGTIAADWAAQQLSSFSESPASGSIEIEQ</sequence>
<protein>
    <submittedName>
        <fullName evidence="4">Esterase</fullName>
    </submittedName>
</protein>
<evidence type="ECO:0000256" key="1">
    <source>
        <dbReference type="ARBA" id="ARBA00022801"/>
    </source>
</evidence>
<evidence type="ECO:0000313" key="4">
    <source>
        <dbReference type="EMBL" id="PHQ36470.1"/>
    </source>
</evidence>
<evidence type="ECO:0000256" key="2">
    <source>
        <dbReference type="SAM" id="SignalP"/>
    </source>
</evidence>
<dbReference type="EMBL" id="NIZW01000002">
    <property type="protein sequence ID" value="PHQ36470.1"/>
    <property type="molecule type" value="Genomic_DNA"/>
</dbReference>
<dbReference type="InterPro" id="IPR001466">
    <property type="entry name" value="Beta-lactam-related"/>
</dbReference>
<dbReference type="PANTHER" id="PTHR43283">
    <property type="entry name" value="BETA-LACTAMASE-RELATED"/>
    <property type="match status" value="1"/>
</dbReference>
<feature type="chain" id="PRO_5013544906" evidence="2">
    <location>
        <begin position="25"/>
        <end position="399"/>
    </location>
</feature>
<dbReference type="OrthoDB" id="9801061at2"/>
<organism evidence="4 5">
    <name type="scientific">Rhodopirellula bahusiensis</name>
    <dbReference type="NCBI Taxonomy" id="2014065"/>
    <lineage>
        <taxon>Bacteria</taxon>
        <taxon>Pseudomonadati</taxon>
        <taxon>Planctomycetota</taxon>
        <taxon>Planctomycetia</taxon>
        <taxon>Pirellulales</taxon>
        <taxon>Pirellulaceae</taxon>
        <taxon>Rhodopirellula</taxon>
    </lineage>
</organism>